<dbReference type="AlphaFoldDB" id="A0A2R6NYC6"/>
<dbReference type="Gene3D" id="1.10.10.2360">
    <property type="match status" value="1"/>
</dbReference>
<proteinExistence type="predicted"/>
<dbReference type="EMBL" id="MLYV02000670">
    <property type="protein sequence ID" value="PSR80081.1"/>
    <property type="molecule type" value="Genomic_DNA"/>
</dbReference>
<dbReference type="Proteomes" id="UP000186601">
    <property type="component" value="Unassembled WGS sequence"/>
</dbReference>
<dbReference type="OrthoDB" id="21471at2759"/>
<sequence>MQACFVPSDMDDEAALIVLAQVNKPRKLHPSLPDRPVVSIKNAPMVAMADFEDGPDCVLDLSDDECDGPASTQPNIGRPPRGRFRKIHAPMLERFQSITCMPGSEYSSFEELRIECYKQNMVATCEDLHVYDYKSECRSWTGAGNVMTVNRAPKPATEENGWLVIPPVFSETCVKPTDTDQGYFGVEKGAKDAIMCDHDVDFCNKQLPDILSSENFVSLRYTATGSHIGGPHNEIPPTKRKAQWSAAGNFIIDEKSGLILHWWKDWDKMQMWKQLGWVKPDNDAAEFA</sequence>
<dbReference type="InterPro" id="IPR032710">
    <property type="entry name" value="NTF2-like_dom_sf"/>
</dbReference>
<organism evidence="1 2">
    <name type="scientific">Hermanssonia centrifuga</name>
    <dbReference type="NCBI Taxonomy" id="98765"/>
    <lineage>
        <taxon>Eukaryota</taxon>
        <taxon>Fungi</taxon>
        <taxon>Dikarya</taxon>
        <taxon>Basidiomycota</taxon>
        <taxon>Agaricomycotina</taxon>
        <taxon>Agaricomycetes</taxon>
        <taxon>Polyporales</taxon>
        <taxon>Meruliaceae</taxon>
        <taxon>Hermanssonia</taxon>
    </lineage>
</organism>
<accession>A0A2R6NYC6</accession>
<evidence type="ECO:0000313" key="1">
    <source>
        <dbReference type="EMBL" id="PSR80081.1"/>
    </source>
</evidence>
<keyword evidence="2" id="KW-1185">Reference proteome</keyword>
<evidence type="ECO:0000313" key="2">
    <source>
        <dbReference type="Proteomes" id="UP000186601"/>
    </source>
</evidence>
<reference evidence="1 2" key="1">
    <citation type="submission" date="2018-02" db="EMBL/GenBank/DDBJ databases">
        <title>Genome sequence of the basidiomycete white-rot fungus Phlebia centrifuga.</title>
        <authorList>
            <person name="Granchi Z."/>
            <person name="Peng M."/>
            <person name="de Vries R.P."/>
            <person name="Hilden K."/>
            <person name="Makela M.R."/>
            <person name="Grigoriev I."/>
            <person name="Riley R."/>
        </authorList>
    </citation>
    <scope>NUCLEOTIDE SEQUENCE [LARGE SCALE GENOMIC DNA]</scope>
    <source>
        <strain evidence="1 2">FBCC195</strain>
    </source>
</reference>
<comment type="caution">
    <text evidence="1">The sequence shown here is derived from an EMBL/GenBank/DDBJ whole genome shotgun (WGS) entry which is preliminary data.</text>
</comment>
<dbReference type="Gene3D" id="3.10.450.50">
    <property type="match status" value="1"/>
</dbReference>
<dbReference type="SUPFAM" id="SSF54427">
    <property type="entry name" value="NTF2-like"/>
    <property type="match status" value="1"/>
</dbReference>
<name>A0A2R6NYC6_9APHY</name>
<protein>
    <submittedName>
        <fullName evidence="1">Uncharacterized protein</fullName>
    </submittedName>
</protein>
<gene>
    <name evidence="1" type="ORF">PHLCEN_2v6811</name>
</gene>